<dbReference type="SUPFAM" id="SSF56784">
    <property type="entry name" value="HAD-like"/>
    <property type="match status" value="1"/>
</dbReference>
<proteinExistence type="predicted"/>
<comment type="caution">
    <text evidence="1">The sequence shown here is derived from an EMBL/GenBank/DDBJ whole genome shotgun (WGS) entry which is preliminary data.</text>
</comment>
<dbReference type="AlphaFoldDB" id="A0A0T6LQE9"/>
<gene>
    <name evidence="1" type="ORF">AQ490_26045</name>
</gene>
<keyword evidence="1" id="KW-0378">Hydrolase</keyword>
<dbReference type="SFLD" id="SFLDG01135">
    <property type="entry name" value="C1.5.6:_HAD__Beta-PGM__Phospha"/>
    <property type="match status" value="1"/>
</dbReference>
<name>A0A0T6LQE9_WENVI</name>
<evidence type="ECO:0000313" key="2">
    <source>
        <dbReference type="Proteomes" id="UP000050867"/>
    </source>
</evidence>
<dbReference type="InterPro" id="IPR023214">
    <property type="entry name" value="HAD_sf"/>
</dbReference>
<organism evidence="1 2">
    <name type="scientific">Wenjunlia vitaminophila</name>
    <name type="common">Streptomyces vitaminophilus</name>
    <dbReference type="NCBI Taxonomy" id="76728"/>
    <lineage>
        <taxon>Bacteria</taxon>
        <taxon>Bacillati</taxon>
        <taxon>Actinomycetota</taxon>
        <taxon>Actinomycetes</taxon>
        <taxon>Kitasatosporales</taxon>
        <taxon>Streptomycetaceae</taxon>
        <taxon>Wenjunlia</taxon>
    </lineage>
</organism>
<dbReference type="RefSeq" id="WP_018385426.1">
    <property type="nucleotide sequence ID" value="NZ_LLZU01000027.1"/>
</dbReference>
<dbReference type="InterPro" id="IPR023198">
    <property type="entry name" value="PGP-like_dom2"/>
</dbReference>
<dbReference type="InterPro" id="IPR036412">
    <property type="entry name" value="HAD-like_sf"/>
</dbReference>
<dbReference type="InterPro" id="IPR006439">
    <property type="entry name" value="HAD-SF_hydro_IA"/>
</dbReference>
<accession>A0A0T6LQE9</accession>
<dbReference type="NCBIfam" id="TIGR01509">
    <property type="entry name" value="HAD-SF-IA-v3"/>
    <property type="match status" value="1"/>
</dbReference>
<dbReference type="Pfam" id="PF00702">
    <property type="entry name" value="Hydrolase"/>
    <property type="match status" value="1"/>
</dbReference>
<dbReference type="PRINTS" id="PR00413">
    <property type="entry name" value="HADHALOGNASE"/>
</dbReference>
<dbReference type="PANTHER" id="PTHR18901">
    <property type="entry name" value="2-DEOXYGLUCOSE-6-PHOSPHATE PHOSPHATASE 2"/>
    <property type="match status" value="1"/>
</dbReference>
<reference evidence="1 2" key="1">
    <citation type="submission" date="2015-10" db="EMBL/GenBank/DDBJ databases">
        <title>Draft genome sequence of pyrrolomycin-producing Streptomyces vitaminophilus.</title>
        <authorList>
            <person name="Graham D.E."/>
            <person name="Mahan K.M."/>
            <person name="Klingeman D.M."/>
            <person name="Hettich R.L."/>
            <person name="Parry R.J."/>
        </authorList>
    </citation>
    <scope>NUCLEOTIDE SEQUENCE [LARGE SCALE GENOMIC DNA]</scope>
    <source>
        <strain evidence="1 2">ATCC 31673</strain>
    </source>
</reference>
<dbReference type="SFLD" id="SFLDG01129">
    <property type="entry name" value="C1.5:_HAD__Beta-PGM__Phosphata"/>
    <property type="match status" value="1"/>
</dbReference>
<evidence type="ECO:0000313" key="1">
    <source>
        <dbReference type="EMBL" id="KRV48261.1"/>
    </source>
</evidence>
<sequence length="239" mass="25661">MNHALPAVIFDLDGTLVDSEPNYFEATRQVLAAHGVHGFTWERHTDFIGIGTRETLDALRAEHGLGTPVDVLLAEKNDCYLRLARRSTRVFPGMRTLVELLHGAGHRLAVASGSSPTTIDLVLGTTGLGPWIPCRVSAEEVERGKPAPDVFLEAARRLGVAPRECVVVEDAPPGARAAHRAGMRCLAVPYLPEQADDPAFATAGLLVHEGHRAFDPRAAHDWITRGPVDPARGAGIARG</sequence>
<dbReference type="Gene3D" id="3.40.50.1000">
    <property type="entry name" value="HAD superfamily/HAD-like"/>
    <property type="match status" value="1"/>
</dbReference>
<keyword evidence="2" id="KW-1185">Reference proteome</keyword>
<dbReference type="EMBL" id="LLZU01000027">
    <property type="protein sequence ID" value="KRV48261.1"/>
    <property type="molecule type" value="Genomic_DNA"/>
</dbReference>
<dbReference type="STRING" id="76728.AQ490_26045"/>
<dbReference type="Gene3D" id="1.10.150.240">
    <property type="entry name" value="Putative phosphatase, domain 2"/>
    <property type="match status" value="1"/>
</dbReference>
<dbReference type="CDD" id="cd07505">
    <property type="entry name" value="HAD_BPGM-like"/>
    <property type="match status" value="1"/>
</dbReference>
<dbReference type="GO" id="GO:0016787">
    <property type="term" value="F:hydrolase activity"/>
    <property type="evidence" value="ECO:0007669"/>
    <property type="project" value="UniProtKB-KW"/>
</dbReference>
<dbReference type="eggNOG" id="COG0637">
    <property type="taxonomic scope" value="Bacteria"/>
</dbReference>
<protein>
    <submittedName>
        <fullName evidence="1">Hydrolase</fullName>
    </submittedName>
</protein>
<dbReference type="Proteomes" id="UP000050867">
    <property type="component" value="Unassembled WGS sequence"/>
</dbReference>
<dbReference type="PANTHER" id="PTHR18901:SF38">
    <property type="entry name" value="PSEUDOURIDINE-5'-PHOSPHATASE"/>
    <property type="match status" value="1"/>
</dbReference>
<dbReference type="SFLD" id="SFLDS00003">
    <property type="entry name" value="Haloacid_Dehalogenase"/>
    <property type="match status" value="1"/>
</dbReference>